<dbReference type="VEuPathDB" id="VectorBase:ACHR009550"/>
<dbReference type="STRING" id="43041.A0A182KFL2"/>
<evidence type="ECO:0000313" key="1">
    <source>
        <dbReference type="EnsemblMetazoa" id="ACHR009550-PA"/>
    </source>
</evidence>
<reference evidence="1" key="2">
    <citation type="submission" date="2020-05" db="UniProtKB">
        <authorList>
            <consortium name="EnsemblMetazoa"/>
        </authorList>
    </citation>
    <scope>IDENTIFICATION</scope>
    <source>
        <strain evidence="1">ACHKN1017</strain>
    </source>
</reference>
<evidence type="ECO:0000313" key="2">
    <source>
        <dbReference type="Proteomes" id="UP000075881"/>
    </source>
</evidence>
<organism evidence="1 2">
    <name type="scientific">Anopheles christyi</name>
    <dbReference type="NCBI Taxonomy" id="43041"/>
    <lineage>
        <taxon>Eukaryota</taxon>
        <taxon>Metazoa</taxon>
        <taxon>Ecdysozoa</taxon>
        <taxon>Arthropoda</taxon>
        <taxon>Hexapoda</taxon>
        <taxon>Insecta</taxon>
        <taxon>Pterygota</taxon>
        <taxon>Neoptera</taxon>
        <taxon>Endopterygota</taxon>
        <taxon>Diptera</taxon>
        <taxon>Nematocera</taxon>
        <taxon>Culicoidea</taxon>
        <taxon>Culicidae</taxon>
        <taxon>Anophelinae</taxon>
        <taxon>Anopheles</taxon>
    </lineage>
</organism>
<dbReference type="Proteomes" id="UP000075881">
    <property type="component" value="Unassembled WGS sequence"/>
</dbReference>
<reference evidence="2" key="1">
    <citation type="submission" date="2013-03" db="EMBL/GenBank/DDBJ databases">
        <title>The Genome Sequence of Anopheles christyi ACHKN1017.</title>
        <authorList>
            <consortium name="The Broad Institute Genomics Platform"/>
            <person name="Neafsey D.E."/>
            <person name="Besansky N."/>
            <person name="Walker B."/>
            <person name="Young S.K."/>
            <person name="Zeng Q."/>
            <person name="Gargeya S."/>
            <person name="Fitzgerald M."/>
            <person name="Haas B."/>
            <person name="Abouelleil A."/>
            <person name="Allen A.W."/>
            <person name="Alvarado L."/>
            <person name="Arachchi H.M."/>
            <person name="Berlin A.M."/>
            <person name="Chapman S.B."/>
            <person name="Gainer-Dewar J."/>
            <person name="Goldberg J."/>
            <person name="Griggs A."/>
            <person name="Gujja S."/>
            <person name="Hansen M."/>
            <person name="Howarth C."/>
            <person name="Imamovic A."/>
            <person name="Ireland A."/>
            <person name="Larimer J."/>
            <person name="McCowan C."/>
            <person name="Murphy C."/>
            <person name="Pearson M."/>
            <person name="Poon T.W."/>
            <person name="Priest M."/>
            <person name="Roberts A."/>
            <person name="Saif S."/>
            <person name="Shea T."/>
            <person name="Sisk P."/>
            <person name="Sykes S."/>
            <person name="Wortman J."/>
            <person name="Nusbaum C."/>
            <person name="Birren B."/>
        </authorList>
    </citation>
    <scope>NUCLEOTIDE SEQUENCE [LARGE SCALE GENOMIC DNA]</scope>
    <source>
        <strain evidence="2">ACHKN1017</strain>
    </source>
</reference>
<name>A0A182KFL2_9DIPT</name>
<proteinExistence type="predicted"/>
<keyword evidence="2" id="KW-1185">Reference proteome</keyword>
<accession>A0A182KFL2</accession>
<dbReference type="AlphaFoldDB" id="A0A182KFL2"/>
<dbReference type="EnsemblMetazoa" id="ACHR009550-RA">
    <property type="protein sequence ID" value="ACHR009550-PA"/>
    <property type="gene ID" value="ACHR009550"/>
</dbReference>
<sequence>MPFQRKEAADETIWKFLRMSVEYFEYLLELVTPEIMKQDTRMRLAVTPRERLLITLRFLATADSYTSIHSPKVRDSLVNALENCIKKDLYSPDDGATGEMCSSNVSWTGEKRSLEVSRSGDGTSRVLMYRSVNGERSCSGVFGVGEHTSLDELRIGERCRVDVPATGENANR</sequence>
<protein>
    <submittedName>
        <fullName evidence="1">Uncharacterized protein</fullName>
    </submittedName>
</protein>